<keyword evidence="3" id="KW-0732">Signal</keyword>
<dbReference type="PROSITE" id="PS00122">
    <property type="entry name" value="CARBOXYLESTERASE_B_1"/>
    <property type="match status" value="1"/>
</dbReference>
<feature type="domain" description="Carboxylesterase type B" evidence="4">
    <location>
        <begin position="27"/>
        <end position="534"/>
    </location>
</feature>
<dbReference type="InterPro" id="IPR029058">
    <property type="entry name" value="AB_hydrolase_fold"/>
</dbReference>
<dbReference type="Gene3D" id="3.40.50.1820">
    <property type="entry name" value="alpha/beta hydrolase"/>
    <property type="match status" value="1"/>
</dbReference>
<dbReference type="SUPFAM" id="SSF53474">
    <property type="entry name" value="alpha/beta-Hydrolases"/>
    <property type="match status" value="1"/>
</dbReference>
<dbReference type="GO" id="GO:0052689">
    <property type="term" value="F:carboxylic ester hydrolase activity"/>
    <property type="evidence" value="ECO:0007669"/>
    <property type="project" value="TreeGrafter"/>
</dbReference>
<evidence type="ECO:0000256" key="1">
    <source>
        <dbReference type="ARBA" id="ARBA00005964"/>
    </source>
</evidence>
<dbReference type="InterPro" id="IPR002018">
    <property type="entry name" value="CarbesteraseB"/>
</dbReference>
<comment type="caution">
    <text evidence="5">The sequence shown here is derived from an EMBL/GenBank/DDBJ whole genome shotgun (WGS) entry which is preliminary data.</text>
</comment>
<proteinExistence type="inferred from homology"/>
<keyword evidence="6" id="KW-1185">Reference proteome</keyword>
<name>A0A8H4PW69_9HYPO</name>
<keyword evidence="2 3" id="KW-0378">Hydrolase</keyword>
<evidence type="ECO:0000313" key="6">
    <source>
        <dbReference type="Proteomes" id="UP000557566"/>
    </source>
</evidence>
<dbReference type="AlphaFoldDB" id="A0A8H4PW69"/>
<gene>
    <name evidence="5" type="ORF">G6O67_003154</name>
</gene>
<dbReference type="EMBL" id="JAAVMX010000003">
    <property type="protein sequence ID" value="KAF4511348.1"/>
    <property type="molecule type" value="Genomic_DNA"/>
</dbReference>
<evidence type="ECO:0000256" key="3">
    <source>
        <dbReference type="RuleBase" id="RU361235"/>
    </source>
</evidence>
<evidence type="ECO:0000259" key="4">
    <source>
        <dbReference type="Pfam" id="PF00135"/>
    </source>
</evidence>
<evidence type="ECO:0000256" key="2">
    <source>
        <dbReference type="ARBA" id="ARBA00022801"/>
    </source>
</evidence>
<dbReference type="EC" id="3.1.1.-" evidence="3"/>
<dbReference type="PANTHER" id="PTHR43918">
    <property type="entry name" value="ACETYLCHOLINESTERASE"/>
    <property type="match status" value="1"/>
</dbReference>
<organism evidence="5 6">
    <name type="scientific">Ophiocordyceps sinensis</name>
    <dbReference type="NCBI Taxonomy" id="72228"/>
    <lineage>
        <taxon>Eukaryota</taxon>
        <taxon>Fungi</taxon>
        <taxon>Dikarya</taxon>
        <taxon>Ascomycota</taxon>
        <taxon>Pezizomycotina</taxon>
        <taxon>Sordariomycetes</taxon>
        <taxon>Hypocreomycetidae</taxon>
        <taxon>Hypocreales</taxon>
        <taxon>Ophiocordycipitaceae</taxon>
        <taxon>Ophiocordyceps</taxon>
    </lineage>
</organism>
<dbReference type="InterPro" id="IPR050654">
    <property type="entry name" value="AChE-related_enzymes"/>
</dbReference>
<comment type="similarity">
    <text evidence="1 3">Belongs to the type-B carboxylesterase/lipase family.</text>
</comment>
<reference evidence="5 6" key="1">
    <citation type="journal article" date="2020" name="Genome Biol. Evol.">
        <title>A new high-quality draft genome assembly of the Chinese cordyceps Ophiocordyceps sinensis.</title>
        <authorList>
            <person name="Shu R."/>
            <person name="Zhang J."/>
            <person name="Meng Q."/>
            <person name="Zhang H."/>
            <person name="Zhou G."/>
            <person name="Li M."/>
            <person name="Wu P."/>
            <person name="Zhao Y."/>
            <person name="Chen C."/>
            <person name="Qin Q."/>
        </authorList>
    </citation>
    <scope>NUCLEOTIDE SEQUENCE [LARGE SCALE GENOMIC DNA]</scope>
    <source>
        <strain evidence="5 6">IOZ07</strain>
    </source>
</reference>
<feature type="signal peptide" evidence="3">
    <location>
        <begin position="1"/>
        <end position="19"/>
    </location>
</feature>
<dbReference type="Pfam" id="PF00135">
    <property type="entry name" value="COesterase"/>
    <property type="match status" value="1"/>
</dbReference>
<feature type="chain" id="PRO_5034493608" description="Carboxylic ester hydrolase" evidence="3">
    <location>
        <begin position="20"/>
        <end position="564"/>
    </location>
</feature>
<dbReference type="OrthoDB" id="408631at2759"/>
<evidence type="ECO:0000313" key="5">
    <source>
        <dbReference type="EMBL" id="KAF4511348.1"/>
    </source>
</evidence>
<dbReference type="Proteomes" id="UP000557566">
    <property type="component" value="Unassembled WGS sequence"/>
</dbReference>
<dbReference type="InterPro" id="IPR019826">
    <property type="entry name" value="Carboxylesterase_B_AS"/>
</dbReference>
<protein>
    <recommendedName>
        <fullName evidence="3">Carboxylic ester hydrolase</fullName>
        <ecNumber evidence="3">3.1.1.-</ecNumber>
    </recommendedName>
</protein>
<sequence length="564" mass="60968">MPSPNSFALWGLLAYTAVASPTTHEAAPTVKLANGTLAGTHNPGFNQDFFLGVPFAAPPVDDLRLRMPVPPAAWNGTRMADSYGPWCMGNSLGLPGFSQNQSATMSEDCLHLNVIRPGGTPKDGKLPVLVWIHGGAFEDGSAGDGRYNGSFLVQNSVKMETPIIFVSFNYRLGVFGMMNGRAVEDAGLANLLLHDQRQALAWIQENIRNFGGDASRVTIMGESSGATSIGHLLTAYGGRDGRLFSAAIAESGGPLYTTASRNVTEREADFNMVLTTTGCIDAKDSLDCLRSVPAESLRRASQKVPASITIDGGLVPDCSWRLLQTGQFLKVPLLIGTNRNEGTSVVQNTMSSPLNTTNDLTRYMTALNAGRALPDHALQNLSRLYQDEIESTSPAGLGTVLADPGPKRGPQYGKATLYAGDFIFIAGRRYANQVWADHGVPSYSYLFDTVTANVDTDTLGAAHFQEIPFVFGNVDGVGWDVSPFPAEPEQKKKYEKLAQVMSHMWISFAVTESPNSHKANSVNVTWPTYSRENPTNIVFSALDGTYLQPDTWRVEAMDMLIDLL</sequence>
<accession>A0A8H4PW69</accession>
<dbReference type="PANTHER" id="PTHR43918:SF4">
    <property type="entry name" value="CARBOXYLIC ESTER HYDROLASE"/>
    <property type="match status" value="1"/>
</dbReference>